<name>A0A0K1S110_9CHRO</name>
<dbReference type="Proteomes" id="UP000068167">
    <property type="component" value="Chromosome"/>
</dbReference>
<dbReference type="EMBL" id="CP011339">
    <property type="protein sequence ID" value="AKV67693.1"/>
    <property type="molecule type" value="Genomic_DNA"/>
</dbReference>
<evidence type="ECO:0000313" key="1">
    <source>
        <dbReference type="EMBL" id="AKV67693.1"/>
    </source>
</evidence>
<gene>
    <name evidence="1" type="ORF">VL20_2623</name>
</gene>
<dbReference type="KEGG" id="mpk:VL20_2623"/>
<organism evidence="1 2">
    <name type="scientific">Microcystis panniformis FACHB-1757</name>
    <dbReference type="NCBI Taxonomy" id="1638788"/>
    <lineage>
        <taxon>Bacteria</taxon>
        <taxon>Bacillati</taxon>
        <taxon>Cyanobacteriota</taxon>
        <taxon>Cyanophyceae</taxon>
        <taxon>Oscillatoriophycideae</taxon>
        <taxon>Chroococcales</taxon>
        <taxon>Microcystaceae</taxon>
        <taxon>Microcystis</taxon>
    </lineage>
</organism>
<accession>A0A0K1S110</accession>
<reference evidence="1 2" key="1">
    <citation type="journal article" date="2016" name="Stand. Genomic Sci.">
        <title>Complete genome sequence and genomic characterization of Microcystis panniformis FACHB 1757 by third-generation sequencing.</title>
        <authorList>
            <person name="Zhang J.Y."/>
            <person name="Guan R."/>
            <person name="Zhang H.J."/>
            <person name="Li H."/>
            <person name="Xiao P."/>
            <person name="Yu G.L."/>
            <person name="Du L."/>
            <person name="Cao D.M."/>
            <person name="Zhu B.C."/>
            <person name="Li R.H."/>
            <person name="Lu Z.H."/>
        </authorList>
    </citation>
    <scope>NUCLEOTIDE SEQUENCE [LARGE SCALE GENOMIC DNA]</scope>
    <source>
        <strain evidence="1 2">FACHB-1757</strain>
    </source>
</reference>
<protein>
    <submittedName>
        <fullName evidence="1">Uncharacterized protein</fullName>
    </submittedName>
</protein>
<sequence>MTEPLSAIVLVTLAIQEFVKSGTGDLAKRFTAEAVAKIPVLWGKIRDRLTGKSLKVNEALAKLESGDSTVIETITKNLDVILDEDSLFAEELRILGQEIQAGEISQVGLDDFEAGELDAEIDQTVKGKTTTKTEQIGTTRVRVTGKATIKINQKID</sequence>
<keyword evidence="2" id="KW-1185">Reference proteome</keyword>
<dbReference type="PATRIC" id="fig|1638788.3.peg.2631"/>
<evidence type="ECO:0000313" key="2">
    <source>
        <dbReference type="Proteomes" id="UP000068167"/>
    </source>
</evidence>
<dbReference type="AlphaFoldDB" id="A0A0K1S110"/>
<proteinExistence type="predicted"/>